<dbReference type="AlphaFoldDB" id="A0A921JR06"/>
<reference evidence="2" key="1">
    <citation type="journal article" date="2021" name="PeerJ">
        <title>Extensive microbial diversity within the chicken gut microbiome revealed by metagenomics and culture.</title>
        <authorList>
            <person name="Gilroy R."/>
            <person name="Ravi A."/>
            <person name="Getino M."/>
            <person name="Pursley I."/>
            <person name="Horton D.L."/>
            <person name="Alikhan N.F."/>
            <person name="Baker D."/>
            <person name="Gharbi K."/>
            <person name="Hall N."/>
            <person name="Watson M."/>
            <person name="Adriaenssens E.M."/>
            <person name="Foster-Nyarko E."/>
            <person name="Jarju S."/>
            <person name="Secka A."/>
            <person name="Antonio M."/>
            <person name="Oren A."/>
            <person name="Chaudhuri R.R."/>
            <person name="La Ragione R."/>
            <person name="Hildebrand F."/>
            <person name="Pallen M.J."/>
        </authorList>
    </citation>
    <scope>NUCLEOTIDE SEQUENCE</scope>
    <source>
        <strain evidence="2">ChiGjej3B3-7470</strain>
    </source>
</reference>
<gene>
    <name evidence="2" type="ORF">K8V15_08240</name>
</gene>
<reference evidence="2" key="2">
    <citation type="submission" date="2021-09" db="EMBL/GenBank/DDBJ databases">
        <authorList>
            <person name="Gilroy R."/>
        </authorList>
    </citation>
    <scope>NUCLEOTIDE SEQUENCE</scope>
    <source>
        <strain evidence="2">ChiGjej3B3-7470</strain>
    </source>
</reference>
<evidence type="ECO:0000256" key="1">
    <source>
        <dbReference type="SAM" id="Phobius"/>
    </source>
</evidence>
<dbReference type="PANTHER" id="PTHR37309">
    <property type="entry name" value="SLR0284 PROTEIN"/>
    <property type="match status" value="1"/>
</dbReference>
<feature type="transmembrane region" description="Helical" evidence="1">
    <location>
        <begin position="99"/>
        <end position="121"/>
    </location>
</feature>
<dbReference type="Pfam" id="PF04020">
    <property type="entry name" value="Phage_holin_4_2"/>
    <property type="match status" value="1"/>
</dbReference>
<feature type="transmembrane region" description="Helical" evidence="1">
    <location>
        <begin position="65"/>
        <end position="87"/>
    </location>
</feature>
<feature type="transmembrane region" description="Helical" evidence="1">
    <location>
        <begin position="34"/>
        <end position="53"/>
    </location>
</feature>
<dbReference type="EMBL" id="DYZF01000206">
    <property type="protein sequence ID" value="HJE51950.1"/>
    <property type="molecule type" value="Genomic_DNA"/>
</dbReference>
<evidence type="ECO:0000313" key="2">
    <source>
        <dbReference type="EMBL" id="HJE51950.1"/>
    </source>
</evidence>
<name>A0A921JR06_9ACTN</name>
<protein>
    <submittedName>
        <fullName evidence="2">Phage holin family protein</fullName>
    </submittedName>
</protein>
<sequence>MSKFVWRLIVTVLAVAVAVWLVPGITLGTADLTEQALTLLGVALIIGVVNAFVKPFAQALGTCLIVLTLGLFLLVINALMLLLTSWISAQVGLSFHVDGFWAAFWGALVIAVIGAILGGVLGTKRD</sequence>
<keyword evidence="1" id="KW-0472">Membrane</keyword>
<dbReference type="Proteomes" id="UP000712713">
    <property type="component" value="Unassembled WGS sequence"/>
</dbReference>
<dbReference type="InterPro" id="IPR007165">
    <property type="entry name" value="Phage_holin_4_2"/>
</dbReference>
<dbReference type="PANTHER" id="PTHR37309:SF1">
    <property type="entry name" value="SLR0284 PROTEIN"/>
    <property type="match status" value="1"/>
</dbReference>
<evidence type="ECO:0000313" key="3">
    <source>
        <dbReference type="Proteomes" id="UP000712713"/>
    </source>
</evidence>
<keyword evidence="1" id="KW-1133">Transmembrane helix</keyword>
<keyword evidence="1" id="KW-0812">Transmembrane</keyword>
<organism evidence="2 3">
    <name type="scientific">Tessaracoccus flavescens</name>
    <dbReference type="NCBI Taxonomy" id="399497"/>
    <lineage>
        <taxon>Bacteria</taxon>
        <taxon>Bacillati</taxon>
        <taxon>Actinomycetota</taxon>
        <taxon>Actinomycetes</taxon>
        <taxon>Propionibacteriales</taxon>
        <taxon>Propionibacteriaceae</taxon>
        <taxon>Tessaracoccus</taxon>
    </lineage>
</organism>
<accession>A0A921JR06</accession>
<comment type="caution">
    <text evidence="2">The sequence shown here is derived from an EMBL/GenBank/DDBJ whole genome shotgun (WGS) entry which is preliminary data.</text>
</comment>
<proteinExistence type="predicted"/>